<organism evidence="1 2">
    <name type="scientific">Flemingia macrophylla</name>
    <dbReference type="NCBI Taxonomy" id="520843"/>
    <lineage>
        <taxon>Eukaryota</taxon>
        <taxon>Viridiplantae</taxon>
        <taxon>Streptophyta</taxon>
        <taxon>Embryophyta</taxon>
        <taxon>Tracheophyta</taxon>
        <taxon>Spermatophyta</taxon>
        <taxon>Magnoliopsida</taxon>
        <taxon>eudicotyledons</taxon>
        <taxon>Gunneridae</taxon>
        <taxon>Pentapetalae</taxon>
        <taxon>rosids</taxon>
        <taxon>fabids</taxon>
        <taxon>Fabales</taxon>
        <taxon>Fabaceae</taxon>
        <taxon>Papilionoideae</taxon>
        <taxon>50 kb inversion clade</taxon>
        <taxon>NPAAA clade</taxon>
        <taxon>indigoferoid/millettioid clade</taxon>
        <taxon>Phaseoleae</taxon>
        <taxon>Flemingia</taxon>
    </lineage>
</organism>
<keyword evidence="2" id="KW-1185">Reference proteome</keyword>
<comment type="caution">
    <text evidence="1">The sequence shown here is derived from an EMBL/GenBank/DDBJ whole genome shotgun (WGS) entry which is preliminary data.</text>
</comment>
<accession>A0ABD1LRZ2</accession>
<proteinExistence type="predicted"/>
<reference evidence="1 2" key="1">
    <citation type="submission" date="2024-08" db="EMBL/GenBank/DDBJ databases">
        <title>Insights into the chromosomal genome structure of Flemingia macrophylla.</title>
        <authorList>
            <person name="Ding Y."/>
            <person name="Zhao Y."/>
            <person name="Bi W."/>
            <person name="Wu M."/>
            <person name="Zhao G."/>
            <person name="Gong Y."/>
            <person name="Li W."/>
            <person name="Zhang P."/>
        </authorList>
    </citation>
    <scope>NUCLEOTIDE SEQUENCE [LARGE SCALE GENOMIC DNA]</scope>
    <source>
        <strain evidence="1">DYQJB</strain>
        <tissue evidence="1">Leaf</tissue>
    </source>
</reference>
<evidence type="ECO:0000313" key="1">
    <source>
        <dbReference type="EMBL" id="KAL2326296.1"/>
    </source>
</evidence>
<protein>
    <recommendedName>
        <fullName evidence="3">Glycoside hydrolase family 13 N-terminal domain-containing protein</fullName>
    </recommendedName>
</protein>
<evidence type="ECO:0000313" key="2">
    <source>
        <dbReference type="Proteomes" id="UP001603857"/>
    </source>
</evidence>
<gene>
    <name evidence="1" type="ORF">Fmac_025354</name>
</gene>
<dbReference type="Proteomes" id="UP001603857">
    <property type="component" value="Unassembled WGS sequence"/>
</dbReference>
<dbReference type="EMBL" id="JBGMDY010000008">
    <property type="protein sequence ID" value="KAL2326296.1"/>
    <property type="molecule type" value="Genomic_DNA"/>
</dbReference>
<name>A0ABD1LRZ2_9FABA</name>
<sequence>MERLRRFRSNRHRSKFAMVTAAVYCTHTAPDYSLPWQKQRQFTSTGRQDFESLDCSAALIGDFNNWNPNADVMAKTKFSHRVHFLFASVTRNKVDRRAISSVRREDEDSLTEKKKQIENTRTRARMIGKKFENLEPRLLEVGGRLSSSRSYGT</sequence>
<dbReference type="AlphaFoldDB" id="A0ABD1LRZ2"/>
<evidence type="ECO:0008006" key="3">
    <source>
        <dbReference type="Google" id="ProtNLM"/>
    </source>
</evidence>